<evidence type="ECO:0000259" key="6">
    <source>
        <dbReference type="SMART" id="SM00385"/>
    </source>
</evidence>
<dbReference type="GO" id="GO:0031417">
    <property type="term" value="C:NatC complex"/>
    <property type="evidence" value="ECO:0007669"/>
    <property type="project" value="InterPro"/>
</dbReference>
<reference evidence="8" key="1">
    <citation type="submission" date="2023-06" db="EMBL/GenBank/DDBJ databases">
        <authorList>
            <person name="Delattre M."/>
        </authorList>
    </citation>
    <scope>NUCLEOTIDE SEQUENCE</scope>
    <source>
        <strain evidence="8">AF72</strain>
    </source>
</reference>
<feature type="compositionally biased region" description="Polar residues" evidence="5">
    <location>
        <begin position="11"/>
        <end position="37"/>
    </location>
</feature>
<dbReference type="GO" id="GO:0051301">
    <property type="term" value="P:cell division"/>
    <property type="evidence" value="ECO:0007669"/>
    <property type="project" value="UniProtKB-KW"/>
</dbReference>
<dbReference type="SUPFAM" id="SSF50182">
    <property type="entry name" value="Sm-like ribonucleoproteins"/>
    <property type="match status" value="1"/>
</dbReference>
<dbReference type="FunFam" id="1.10.472.10:FF:000001">
    <property type="entry name" value="G2/mitotic-specific cyclin"/>
    <property type="match status" value="1"/>
</dbReference>
<comment type="caution">
    <text evidence="8">The sequence shown here is derived from an EMBL/GenBank/DDBJ whole genome shotgun (WGS) entry which is preliminary data.</text>
</comment>
<evidence type="ECO:0000256" key="3">
    <source>
        <dbReference type="ARBA" id="ARBA00023306"/>
    </source>
</evidence>
<keyword evidence="2 4" id="KW-0195">Cyclin</keyword>
<dbReference type="Gene3D" id="2.30.30.100">
    <property type="match status" value="1"/>
</dbReference>
<evidence type="ECO:0000313" key="9">
    <source>
        <dbReference type="Proteomes" id="UP001177023"/>
    </source>
</evidence>
<feature type="region of interest" description="Disordered" evidence="5">
    <location>
        <begin position="1"/>
        <end position="47"/>
    </location>
</feature>
<dbReference type="AlphaFoldDB" id="A0AA36CF76"/>
<evidence type="ECO:0000259" key="7">
    <source>
        <dbReference type="SMART" id="SM00651"/>
    </source>
</evidence>
<dbReference type="InterPro" id="IPR036915">
    <property type="entry name" value="Cyclin-like_sf"/>
</dbReference>
<keyword evidence="3" id="KW-0131">Cell cycle</keyword>
<dbReference type="PANTHER" id="PTHR10177">
    <property type="entry name" value="CYCLINS"/>
    <property type="match status" value="1"/>
</dbReference>
<accession>A0AA36CF76</accession>
<evidence type="ECO:0000256" key="2">
    <source>
        <dbReference type="ARBA" id="ARBA00023127"/>
    </source>
</evidence>
<dbReference type="SMART" id="SM00385">
    <property type="entry name" value="CYCLIN"/>
    <property type="match status" value="1"/>
</dbReference>
<dbReference type="Pfam" id="PF01423">
    <property type="entry name" value="LSM"/>
    <property type="match status" value="1"/>
</dbReference>
<keyword evidence="1" id="KW-0132">Cell division</keyword>
<evidence type="ECO:0000256" key="4">
    <source>
        <dbReference type="RuleBase" id="RU000383"/>
    </source>
</evidence>
<sequence>MLADYHRGAQPTEQPLRKTSNRQPLGDVQPNQETRGQSGPKPVVKPVQPAKVDHRQYLCPDYAEDVIPYLRSVERNFALEPNFLQEAQVKPKHRAILIDWVVQVHHRWAWHPESLALAVHLIDQYLAKIPIDRKDMQLLSMAALFIAGKFEETHLPEMQEFEYMSANSFTREDIYKYEQRLLRSINFTLACRAVDRPPEGSLCFQTYELCHLLPSHMALVSLALSATLYGHKLNVARFREEVGMTVVAYDAAVAALATAIIDNQNQQRIVGIKNKYTEQVYNKVSEFDAATLKEIELTDGRLIRGRFVCTDNVPNIILADANERWKDETSDDPPRRIGLVLIARKHLVKIELIKCLDSDGSDTSYA</sequence>
<comment type="similarity">
    <text evidence="4">Belongs to the cyclin family.</text>
</comment>
<feature type="non-terminal residue" evidence="8">
    <location>
        <position position="366"/>
    </location>
</feature>
<dbReference type="Pfam" id="PF00134">
    <property type="entry name" value="Cyclin_N"/>
    <property type="match status" value="1"/>
</dbReference>
<dbReference type="InterPro" id="IPR006671">
    <property type="entry name" value="Cyclin_N"/>
</dbReference>
<dbReference type="InterPro" id="IPR013763">
    <property type="entry name" value="Cyclin-like_dom"/>
</dbReference>
<dbReference type="SUPFAM" id="SSF47954">
    <property type="entry name" value="Cyclin-like"/>
    <property type="match status" value="1"/>
</dbReference>
<feature type="domain" description="Sm" evidence="7">
    <location>
        <begin position="286"/>
        <end position="352"/>
    </location>
</feature>
<dbReference type="CDD" id="cd06168">
    <property type="entry name" value="LSMD1"/>
    <property type="match status" value="1"/>
</dbReference>
<dbReference type="SMART" id="SM00651">
    <property type="entry name" value="Sm"/>
    <property type="match status" value="1"/>
</dbReference>
<dbReference type="InterPro" id="IPR010920">
    <property type="entry name" value="LSM_dom_sf"/>
</dbReference>
<evidence type="ECO:0008006" key="10">
    <source>
        <dbReference type="Google" id="ProtNLM"/>
    </source>
</evidence>
<proteinExistence type="inferred from homology"/>
<dbReference type="InterPro" id="IPR039361">
    <property type="entry name" value="Cyclin"/>
</dbReference>
<gene>
    <name evidence="8" type="ORF">MSPICULIGERA_LOCUS6229</name>
</gene>
<dbReference type="Proteomes" id="UP001177023">
    <property type="component" value="Unassembled WGS sequence"/>
</dbReference>
<dbReference type="EMBL" id="CATQJA010001534">
    <property type="protein sequence ID" value="CAJ0567687.1"/>
    <property type="molecule type" value="Genomic_DNA"/>
</dbReference>
<keyword evidence="9" id="KW-1185">Reference proteome</keyword>
<dbReference type="Gene3D" id="1.10.472.10">
    <property type="entry name" value="Cyclin-like"/>
    <property type="match status" value="2"/>
</dbReference>
<protein>
    <recommendedName>
        <fullName evidence="10">LSM domain-containing protein</fullName>
    </recommendedName>
</protein>
<dbReference type="InterPro" id="IPR001163">
    <property type="entry name" value="Sm_dom_euk/arc"/>
</dbReference>
<evidence type="ECO:0000313" key="8">
    <source>
        <dbReference type="EMBL" id="CAJ0567687.1"/>
    </source>
</evidence>
<evidence type="ECO:0000256" key="1">
    <source>
        <dbReference type="ARBA" id="ARBA00022618"/>
    </source>
</evidence>
<evidence type="ECO:0000256" key="5">
    <source>
        <dbReference type="SAM" id="MobiDB-lite"/>
    </source>
</evidence>
<feature type="domain" description="Cyclin-like" evidence="6">
    <location>
        <begin position="99"/>
        <end position="183"/>
    </location>
</feature>
<name>A0AA36CF76_9BILA</name>
<organism evidence="8 9">
    <name type="scientific">Mesorhabditis spiculigera</name>
    <dbReference type="NCBI Taxonomy" id="96644"/>
    <lineage>
        <taxon>Eukaryota</taxon>
        <taxon>Metazoa</taxon>
        <taxon>Ecdysozoa</taxon>
        <taxon>Nematoda</taxon>
        <taxon>Chromadorea</taxon>
        <taxon>Rhabditida</taxon>
        <taxon>Rhabditina</taxon>
        <taxon>Rhabditomorpha</taxon>
        <taxon>Rhabditoidea</taxon>
        <taxon>Rhabditidae</taxon>
        <taxon>Mesorhabditinae</taxon>
        <taxon>Mesorhabditis</taxon>
    </lineage>
</organism>
<dbReference type="InterPro" id="IPR034110">
    <property type="entry name" value="LSMD1_Sm"/>
</dbReference>